<evidence type="ECO:0000313" key="2">
    <source>
        <dbReference type="Proteomes" id="UP001060085"/>
    </source>
</evidence>
<dbReference type="Proteomes" id="UP001060085">
    <property type="component" value="Linkage Group LG08"/>
</dbReference>
<protein>
    <submittedName>
        <fullName evidence="1">Uncharacterized protein</fullName>
    </submittedName>
</protein>
<comment type="caution">
    <text evidence="1">The sequence shown here is derived from an EMBL/GenBank/DDBJ whole genome shotgun (WGS) entry which is preliminary data.</text>
</comment>
<evidence type="ECO:0000313" key="1">
    <source>
        <dbReference type="EMBL" id="KAI5649322.1"/>
    </source>
</evidence>
<name>A0ACB9ZSX9_CATRO</name>
<organism evidence="1 2">
    <name type="scientific">Catharanthus roseus</name>
    <name type="common">Madagascar periwinkle</name>
    <name type="synonym">Vinca rosea</name>
    <dbReference type="NCBI Taxonomy" id="4058"/>
    <lineage>
        <taxon>Eukaryota</taxon>
        <taxon>Viridiplantae</taxon>
        <taxon>Streptophyta</taxon>
        <taxon>Embryophyta</taxon>
        <taxon>Tracheophyta</taxon>
        <taxon>Spermatophyta</taxon>
        <taxon>Magnoliopsida</taxon>
        <taxon>eudicotyledons</taxon>
        <taxon>Gunneridae</taxon>
        <taxon>Pentapetalae</taxon>
        <taxon>asterids</taxon>
        <taxon>lamiids</taxon>
        <taxon>Gentianales</taxon>
        <taxon>Apocynaceae</taxon>
        <taxon>Rauvolfioideae</taxon>
        <taxon>Vinceae</taxon>
        <taxon>Catharanthinae</taxon>
        <taxon>Catharanthus</taxon>
    </lineage>
</organism>
<gene>
    <name evidence="1" type="ORF">M9H77_35327</name>
</gene>
<proteinExistence type="predicted"/>
<keyword evidence="2" id="KW-1185">Reference proteome</keyword>
<dbReference type="EMBL" id="CM044708">
    <property type="protein sequence ID" value="KAI5649322.1"/>
    <property type="molecule type" value="Genomic_DNA"/>
</dbReference>
<sequence>METGVTTGVGDNVEAKNGRRHAVKESREMVRLGARRGDDDLDPVTDRTGRVEGTPGSSTQPPLISCRTHPPSTSHRPYMPIPYDHYGSSQPPSTSYDPYAHIPTLPLRLQLGAQFFEQLMSSVSVELSYSAAEYEATDCGNPSSDARLGRDSSTSGDGDRTRSEEPDMPEGDGHDDDDGDSHGDKDEPIPVAPASSSNNLPAPGNGKGLTSSFMFSDEKKAKNDNWEHTGPADGGPLDQSLSLHTVGILLVVYDVDSDPAVVELAWETGLMTVTLHDVELILDVPAYSNVVDLHYSRDQFIAVIQSDLYITYSGGGQASQVDAKKLSGCCCETGKEVMQAIFLEVYNVGPQIGAQISQHLYLFSDYCRQGQSCWTVWVGSMYSSISYSPSGAPQASKQHAVQRTFTYTNVDMDQCPCCTTLSLQRQLRALVSLSYSSQDTESGKAPTWRSIAEYNSPFQGCSPGHDCS</sequence>
<reference evidence="2" key="1">
    <citation type="journal article" date="2023" name="Nat. Plants">
        <title>Single-cell RNA sequencing provides a high-resolution roadmap for understanding the multicellular compartmentation of specialized metabolism.</title>
        <authorList>
            <person name="Sun S."/>
            <person name="Shen X."/>
            <person name="Li Y."/>
            <person name="Li Y."/>
            <person name="Wang S."/>
            <person name="Li R."/>
            <person name="Zhang H."/>
            <person name="Shen G."/>
            <person name="Guo B."/>
            <person name="Wei J."/>
            <person name="Xu J."/>
            <person name="St-Pierre B."/>
            <person name="Chen S."/>
            <person name="Sun C."/>
        </authorList>
    </citation>
    <scope>NUCLEOTIDE SEQUENCE [LARGE SCALE GENOMIC DNA]</scope>
</reference>
<accession>A0ACB9ZSX9</accession>